<protein>
    <recommendedName>
        <fullName evidence="3">Hedgehog/Intein (Hint) domain-containing protein</fullName>
    </recommendedName>
</protein>
<evidence type="ECO:0008006" key="3">
    <source>
        <dbReference type="Google" id="ProtNLM"/>
    </source>
</evidence>
<evidence type="ECO:0000313" key="1">
    <source>
        <dbReference type="EMBL" id="MFC3628241.1"/>
    </source>
</evidence>
<name>A0ABV7TZS6_9RHOB</name>
<keyword evidence="2" id="KW-1185">Reference proteome</keyword>
<accession>A0ABV7TZS6</accession>
<gene>
    <name evidence="1" type="ORF">ACFOM8_02140</name>
</gene>
<evidence type="ECO:0000313" key="2">
    <source>
        <dbReference type="Proteomes" id="UP001595539"/>
    </source>
</evidence>
<organism evidence="1 2">
    <name type="scientific">Paracoccus angustae</name>
    <dbReference type="NCBI Taxonomy" id="1671480"/>
    <lineage>
        <taxon>Bacteria</taxon>
        <taxon>Pseudomonadati</taxon>
        <taxon>Pseudomonadota</taxon>
        <taxon>Alphaproteobacteria</taxon>
        <taxon>Rhodobacterales</taxon>
        <taxon>Paracoccaceae</taxon>
        <taxon>Paracoccus</taxon>
    </lineage>
</organism>
<sequence>MSAPAATPTTDRAIIQQAARLTTGFPRPCRSFYLDDMTVTGGDIVVCRSDLTGTAFTSGRSYIVNADGTLTDDHGVRVYPSARFTYGGAA</sequence>
<comment type="caution">
    <text evidence="1">The sequence shown here is derived from an EMBL/GenBank/DDBJ whole genome shotgun (WGS) entry which is preliminary data.</text>
</comment>
<dbReference type="EMBL" id="JBHRXY010000001">
    <property type="protein sequence ID" value="MFC3628241.1"/>
    <property type="molecule type" value="Genomic_DNA"/>
</dbReference>
<proteinExistence type="predicted"/>
<reference evidence="2" key="1">
    <citation type="journal article" date="2019" name="Int. J. Syst. Evol. Microbiol.">
        <title>The Global Catalogue of Microorganisms (GCM) 10K type strain sequencing project: providing services to taxonomists for standard genome sequencing and annotation.</title>
        <authorList>
            <consortium name="The Broad Institute Genomics Platform"/>
            <consortium name="The Broad Institute Genome Sequencing Center for Infectious Disease"/>
            <person name="Wu L."/>
            <person name="Ma J."/>
        </authorList>
    </citation>
    <scope>NUCLEOTIDE SEQUENCE [LARGE SCALE GENOMIC DNA]</scope>
    <source>
        <strain evidence="2">KCTC 42473</strain>
    </source>
</reference>
<dbReference type="Proteomes" id="UP001595539">
    <property type="component" value="Unassembled WGS sequence"/>
</dbReference>